<feature type="compositionally biased region" description="Polar residues" evidence="5">
    <location>
        <begin position="265"/>
        <end position="279"/>
    </location>
</feature>
<gene>
    <name evidence="6" type="ORF">N656DRAFT_714991</name>
</gene>
<dbReference type="GO" id="GO:0006271">
    <property type="term" value="P:DNA strand elongation involved in DNA replication"/>
    <property type="evidence" value="ECO:0007669"/>
    <property type="project" value="TreeGrafter"/>
</dbReference>
<dbReference type="Gene3D" id="3.90.1030.20">
    <property type="entry name" value="DNA polymerase delta, p66 (Cdc27) subunit, wHTH domain"/>
    <property type="match status" value="1"/>
</dbReference>
<evidence type="ECO:0000256" key="5">
    <source>
        <dbReference type="SAM" id="MobiDB-lite"/>
    </source>
</evidence>
<keyword evidence="3" id="KW-0235">DNA replication</keyword>
<dbReference type="Pfam" id="PF09507">
    <property type="entry name" value="CDC27"/>
    <property type="match status" value="1"/>
</dbReference>
<evidence type="ECO:0000256" key="2">
    <source>
        <dbReference type="ARBA" id="ARBA00017589"/>
    </source>
</evidence>
<dbReference type="GO" id="GO:1904161">
    <property type="term" value="P:DNA synthesis involved in UV-damage excision repair"/>
    <property type="evidence" value="ECO:0007669"/>
    <property type="project" value="TreeGrafter"/>
</dbReference>
<dbReference type="PANTHER" id="PTHR17598:SF13">
    <property type="entry name" value="DNA POLYMERASE DELTA SUBUNIT 3"/>
    <property type="match status" value="1"/>
</dbReference>
<keyword evidence="7" id="KW-1185">Reference proteome</keyword>
<protein>
    <recommendedName>
        <fullName evidence="2">DNA polymerase delta subunit 3</fullName>
    </recommendedName>
</protein>
<name>A0AAN6TA42_9PEZI</name>
<dbReference type="GO" id="GO:0043625">
    <property type="term" value="C:delta DNA polymerase complex"/>
    <property type="evidence" value="ECO:0007669"/>
    <property type="project" value="InterPro"/>
</dbReference>
<evidence type="ECO:0000256" key="4">
    <source>
        <dbReference type="ARBA" id="ARBA00023242"/>
    </source>
</evidence>
<evidence type="ECO:0000313" key="6">
    <source>
        <dbReference type="EMBL" id="KAK4109931.1"/>
    </source>
</evidence>
<dbReference type="EMBL" id="MU853353">
    <property type="protein sequence ID" value="KAK4109931.1"/>
    <property type="molecule type" value="Genomic_DNA"/>
</dbReference>
<accession>A0AAN6TA42</accession>
<feature type="compositionally biased region" description="Polar residues" evidence="5">
    <location>
        <begin position="429"/>
        <end position="439"/>
    </location>
</feature>
<reference evidence="6" key="1">
    <citation type="journal article" date="2023" name="Mol. Phylogenet. Evol.">
        <title>Genome-scale phylogeny and comparative genomics of the fungal order Sordariales.</title>
        <authorList>
            <person name="Hensen N."/>
            <person name="Bonometti L."/>
            <person name="Westerberg I."/>
            <person name="Brannstrom I.O."/>
            <person name="Guillou S."/>
            <person name="Cros-Aarteil S."/>
            <person name="Calhoun S."/>
            <person name="Haridas S."/>
            <person name="Kuo A."/>
            <person name="Mondo S."/>
            <person name="Pangilinan J."/>
            <person name="Riley R."/>
            <person name="LaButti K."/>
            <person name="Andreopoulos B."/>
            <person name="Lipzen A."/>
            <person name="Chen C."/>
            <person name="Yan M."/>
            <person name="Daum C."/>
            <person name="Ng V."/>
            <person name="Clum A."/>
            <person name="Steindorff A."/>
            <person name="Ohm R.A."/>
            <person name="Martin F."/>
            <person name="Silar P."/>
            <person name="Natvig D.O."/>
            <person name="Lalanne C."/>
            <person name="Gautier V."/>
            <person name="Ament-Velasquez S.L."/>
            <person name="Kruys A."/>
            <person name="Hutchinson M.I."/>
            <person name="Powell A.J."/>
            <person name="Barry K."/>
            <person name="Miller A.N."/>
            <person name="Grigoriev I.V."/>
            <person name="Debuchy R."/>
            <person name="Gladieux P."/>
            <person name="Hiltunen Thoren M."/>
            <person name="Johannesson H."/>
        </authorList>
    </citation>
    <scope>NUCLEOTIDE SEQUENCE</scope>
    <source>
        <strain evidence="6">CBS 508.74</strain>
    </source>
</reference>
<feature type="compositionally biased region" description="Basic and acidic residues" evidence="5">
    <location>
        <begin position="303"/>
        <end position="317"/>
    </location>
</feature>
<dbReference type="InterPro" id="IPR041913">
    <property type="entry name" value="POLD3_sf"/>
</dbReference>
<feature type="region of interest" description="Disordered" evidence="5">
    <location>
        <begin position="65"/>
        <end position="93"/>
    </location>
</feature>
<dbReference type="InterPro" id="IPR019038">
    <property type="entry name" value="POLD3"/>
</dbReference>
<dbReference type="RefSeq" id="XP_064667501.1">
    <property type="nucleotide sequence ID" value="XM_064812018.1"/>
</dbReference>
<evidence type="ECO:0000313" key="7">
    <source>
        <dbReference type="Proteomes" id="UP001302812"/>
    </source>
</evidence>
<sequence length="439" mass="47749">MDTYNKFLAESVLTEEKVITYRLLSRALQVHVNIAKQMLYEFHKSQNAKRPGSVHATYLVYGAKKPGNEQPTARDSADGDIDMTSSPPEFESSSDIIPTFSLSLVPEERLDEALSEYDEVSSIHVYSVGPHPTKDLALIIDAANQVLSLQAGEDQKKLAVITNSRARRRERQGAGLKVAAAATTTAKAQVKPALAKPAPAPAPVAANIKEDSKPAQPGPTTAEKASAAPTLGKKSAAPLKRGASSGIMQAFSKATPKVKKEADTPETTTPSGENPNMQPLSDDGEDDEEMPQPQPKANAASDLKSRKQREEELRRMMEEDDEEEEPPEKAEDESAEEPMEEEPPAPEPAKEETPEIVTASTNGRRRGKRRVMRKKQIMDDQGYLVTIQEPGWESFSEDEPPPPTKPKTMSSAPPAQTAKPKKSGPKGSQGSIMSFFSKK</sequence>
<dbReference type="PANTHER" id="PTHR17598">
    <property type="entry name" value="DNA POLYMERASE DELTA SUBUNIT 3"/>
    <property type="match status" value="1"/>
</dbReference>
<keyword evidence="4" id="KW-0539">Nucleus</keyword>
<feature type="compositionally biased region" description="Basic residues" evidence="5">
    <location>
        <begin position="363"/>
        <end position="375"/>
    </location>
</feature>
<reference evidence="6" key="2">
    <citation type="submission" date="2023-05" db="EMBL/GenBank/DDBJ databases">
        <authorList>
            <consortium name="Lawrence Berkeley National Laboratory"/>
            <person name="Steindorff A."/>
            <person name="Hensen N."/>
            <person name="Bonometti L."/>
            <person name="Westerberg I."/>
            <person name="Brannstrom I.O."/>
            <person name="Guillou S."/>
            <person name="Cros-Aarteil S."/>
            <person name="Calhoun S."/>
            <person name="Haridas S."/>
            <person name="Kuo A."/>
            <person name="Mondo S."/>
            <person name="Pangilinan J."/>
            <person name="Riley R."/>
            <person name="Labutti K."/>
            <person name="Andreopoulos B."/>
            <person name="Lipzen A."/>
            <person name="Chen C."/>
            <person name="Yanf M."/>
            <person name="Daum C."/>
            <person name="Ng V."/>
            <person name="Clum A."/>
            <person name="Ohm R."/>
            <person name="Martin F."/>
            <person name="Silar P."/>
            <person name="Natvig D."/>
            <person name="Lalanne C."/>
            <person name="Gautier V."/>
            <person name="Ament-Velasquez S.L."/>
            <person name="Kruys A."/>
            <person name="Hutchinson M.I."/>
            <person name="Powell A.J."/>
            <person name="Barry K."/>
            <person name="Miller A.N."/>
            <person name="Grigoriev I.V."/>
            <person name="Debuchy R."/>
            <person name="Gladieux P."/>
            <person name="Thoren M.H."/>
            <person name="Johannesson H."/>
        </authorList>
    </citation>
    <scope>NUCLEOTIDE SEQUENCE</scope>
    <source>
        <strain evidence="6">CBS 508.74</strain>
    </source>
</reference>
<feature type="region of interest" description="Disordered" evidence="5">
    <location>
        <begin position="209"/>
        <end position="439"/>
    </location>
</feature>
<dbReference type="GO" id="GO:0003887">
    <property type="term" value="F:DNA-directed DNA polymerase activity"/>
    <property type="evidence" value="ECO:0007669"/>
    <property type="project" value="TreeGrafter"/>
</dbReference>
<feature type="compositionally biased region" description="Acidic residues" evidence="5">
    <location>
        <begin position="318"/>
        <end position="344"/>
    </location>
</feature>
<evidence type="ECO:0000256" key="3">
    <source>
        <dbReference type="ARBA" id="ARBA00022705"/>
    </source>
</evidence>
<evidence type="ECO:0000256" key="1">
    <source>
        <dbReference type="ARBA" id="ARBA00004123"/>
    </source>
</evidence>
<dbReference type="AlphaFoldDB" id="A0AAN6TA42"/>
<dbReference type="GO" id="GO:0006297">
    <property type="term" value="P:nucleotide-excision repair, DNA gap filling"/>
    <property type="evidence" value="ECO:0007669"/>
    <property type="project" value="TreeGrafter"/>
</dbReference>
<dbReference type="GeneID" id="89936143"/>
<feature type="compositionally biased region" description="Polar residues" evidence="5">
    <location>
        <begin position="83"/>
        <end position="93"/>
    </location>
</feature>
<comment type="subcellular location">
    <subcellularLocation>
        <location evidence="1">Nucleus</location>
    </subcellularLocation>
</comment>
<organism evidence="6 7">
    <name type="scientific">Canariomyces notabilis</name>
    <dbReference type="NCBI Taxonomy" id="2074819"/>
    <lineage>
        <taxon>Eukaryota</taxon>
        <taxon>Fungi</taxon>
        <taxon>Dikarya</taxon>
        <taxon>Ascomycota</taxon>
        <taxon>Pezizomycotina</taxon>
        <taxon>Sordariomycetes</taxon>
        <taxon>Sordariomycetidae</taxon>
        <taxon>Sordariales</taxon>
        <taxon>Chaetomiaceae</taxon>
        <taxon>Canariomyces</taxon>
    </lineage>
</organism>
<dbReference type="Proteomes" id="UP001302812">
    <property type="component" value="Unassembled WGS sequence"/>
</dbReference>
<proteinExistence type="predicted"/>
<comment type="caution">
    <text evidence="6">The sequence shown here is derived from an EMBL/GenBank/DDBJ whole genome shotgun (WGS) entry which is preliminary data.</text>
</comment>